<evidence type="ECO:0000256" key="2">
    <source>
        <dbReference type="ARBA" id="ARBA00023002"/>
    </source>
</evidence>
<dbReference type="Gene3D" id="3.40.50.720">
    <property type="entry name" value="NAD(P)-binding Rossmann-like Domain"/>
    <property type="match status" value="1"/>
</dbReference>
<dbReference type="NCBIfam" id="TIGR02824">
    <property type="entry name" value="quinone_pig3"/>
    <property type="match status" value="1"/>
</dbReference>
<evidence type="ECO:0000256" key="1">
    <source>
        <dbReference type="ARBA" id="ARBA00022857"/>
    </source>
</evidence>
<dbReference type="SUPFAM" id="SSF50129">
    <property type="entry name" value="GroES-like"/>
    <property type="match status" value="1"/>
</dbReference>
<reference evidence="4" key="1">
    <citation type="submission" date="2020-05" db="EMBL/GenBank/DDBJ databases">
        <authorList>
            <person name="Chiriac C."/>
            <person name="Salcher M."/>
            <person name="Ghai R."/>
            <person name="Kavagutti S V."/>
        </authorList>
    </citation>
    <scope>NUCLEOTIDE SEQUENCE</scope>
</reference>
<dbReference type="PANTHER" id="PTHR48106:SF8">
    <property type="entry name" value="OS02G0805600 PROTEIN"/>
    <property type="match status" value="1"/>
</dbReference>
<dbReference type="CDD" id="cd05276">
    <property type="entry name" value="p53_inducible_oxidoreductase"/>
    <property type="match status" value="1"/>
</dbReference>
<dbReference type="Pfam" id="PF08240">
    <property type="entry name" value="ADH_N"/>
    <property type="match status" value="1"/>
</dbReference>
<organism evidence="4">
    <name type="scientific">freshwater metagenome</name>
    <dbReference type="NCBI Taxonomy" id="449393"/>
    <lineage>
        <taxon>unclassified sequences</taxon>
        <taxon>metagenomes</taxon>
        <taxon>ecological metagenomes</taxon>
    </lineage>
</organism>
<dbReference type="SUPFAM" id="SSF51735">
    <property type="entry name" value="NAD(P)-binding Rossmann-fold domains"/>
    <property type="match status" value="1"/>
</dbReference>
<dbReference type="PANTHER" id="PTHR48106">
    <property type="entry name" value="QUINONE OXIDOREDUCTASE PIG3-RELATED"/>
    <property type="match status" value="1"/>
</dbReference>
<sequence length="327" mass="33563">MRCVISLGDGTLLIGERPSPRPGPGEVRVRVHAAGLNRADLLQRAGFYPAPPGVPADIPGLEFAGEVIELGEGVVSPAIGTRVFGIAAGGAQAEEIVVASTHCAVVPESLDLVSAGGVPEVFLTAHDALRTQALLLPGERVLVHAVGSGVGTAVVQLARAWGCETTGTARTPEKLERAQALGLDNAILAPREIDPLNFTAQITEAAGGPIDVTADLVGGAYVTTDVLASAAGGRIVLIGTLAGGRCELPILAVMSKRLRLFGTVLRPRTREEKSAATSAFVAEVVPLLASGAVAPVIETVLPLSDAEQAYELLASDTTFGKVILDCR</sequence>
<gene>
    <name evidence="4" type="ORF">UFOPK2242_01326</name>
</gene>
<feature type="domain" description="Enoyl reductase (ER)" evidence="3">
    <location>
        <begin position="8"/>
        <end position="324"/>
    </location>
</feature>
<name>A0A6J6M5B8_9ZZZZ</name>
<evidence type="ECO:0000259" key="3">
    <source>
        <dbReference type="SMART" id="SM00829"/>
    </source>
</evidence>
<dbReference type="EMBL" id="CAEZWM010000197">
    <property type="protein sequence ID" value="CAB4668439.1"/>
    <property type="molecule type" value="Genomic_DNA"/>
</dbReference>
<keyword evidence="2" id="KW-0560">Oxidoreductase</keyword>
<dbReference type="InterPro" id="IPR036291">
    <property type="entry name" value="NAD(P)-bd_dom_sf"/>
</dbReference>
<dbReference type="InterPro" id="IPR011032">
    <property type="entry name" value="GroES-like_sf"/>
</dbReference>
<dbReference type="InterPro" id="IPR020843">
    <property type="entry name" value="ER"/>
</dbReference>
<dbReference type="InterPro" id="IPR014189">
    <property type="entry name" value="Quinone_OxRdtase_PIG3"/>
</dbReference>
<dbReference type="SMART" id="SM00829">
    <property type="entry name" value="PKS_ER"/>
    <property type="match status" value="1"/>
</dbReference>
<dbReference type="InterPro" id="IPR013154">
    <property type="entry name" value="ADH-like_N"/>
</dbReference>
<accession>A0A6J6M5B8</accession>
<dbReference type="Pfam" id="PF00107">
    <property type="entry name" value="ADH_zinc_N"/>
    <property type="match status" value="1"/>
</dbReference>
<protein>
    <submittedName>
        <fullName evidence="4">Unannotated protein</fullName>
    </submittedName>
</protein>
<proteinExistence type="predicted"/>
<evidence type="ECO:0000313" key="4">
    <source>
        <dbReference type="EMBL" id="CAB4668439.1"/>
    </source>
</evidence>
<dbReference type="AlphaFoldDB" id="A0A6J6M5B8"/>
<dbReference type="GO" id="GO:0070402">
    <property type="term" value="F:NADPH binding"/>
    <property type="evidence" value="ECO:0007669"/>
    <property type="project" value="TreeGrafter"/>
</dbReference>
<dbReference type="InterPro" id="IPR013149">
    <property type="entry name" value="ADH-like_C"/>
</dbReference>
<keyword evidence="1" id="KW-0521">NADP</keyword>
<dbReference type="GO" id="GO:0016651">
    <property type="term" value="F:oxidoreductase activity, acting on NAD(P)H"/>
    <property type="evidence" value="ECO:0007669"/>
    <property type="project" value="TreeGrafter"/>
</dbReference>
<dbReference type="Gene3D" id="3.90.180.10">
    <property type="entry name" value="Medium-chain alcohol dehydrogenases, catalytic domain"/>
    <property type="match status" value="1"/>
</dbReference>